<gene>
    <name evidence="11" type="ORF">DGAL_LOCUS15877</name>
</gene>
<dbReference type="FunFam" id="3.40.50.1820:FF:000068">
    <property type="entry name" value="Lipid droplet associated hydrolase"/>
    <property type="match status" value="1"/>
</dbReference>
<dbReference type="PANTHER" id="PTHR13390">
    <property type="entry name" value="LIPASE"/>
    <property type="match status" value="1"/>
</dbReference>
<dbReference type="Proteomes" id="UP000789390">
    <property type="component" value="Unassembled WGS sequence"/>
</dbReference>
<evidence type="ECO:0000256" key="3">
    <source>
        <dbReference type="ARBA" id="ARBA00008300"/>
    </source>
</evidence>
<keyword evidence="5" id="KW-0551">Lipid droplet</keyword>
<dbReference type="GO" id="GO:0005811">
    <property type="term" value="C:lipid droplet"/>
    <property type="evidence" value="ECO:0007669"/>
    <property type="project" value="UniProtKB-SubCell"/>
</dbReference>
<comment type="catalytic activity">
    <reaction evidence="10">
        <text>a cholesterol ester + H2O = cholesterol + a fatty acid + H(+)</text>
        <dbReference type="Rhea" id="RHEA:36403"/>
        <dbReference type="ChEBI" id="CHEBI:15377"/>
        <dbReference type="ChEBI" id="CHEBI:15378"/>
        <dbReference type="ChEBI" id="CHEBI:16113"/>
        <dbReference type="ChEBI" id="CHEBI:17002"/>
        <dbReference type="ChEBI" id="CHEBI:28868"/>
        <dbReference type="EC" id="3.1.1.13"/>
    </reaction>
    <physiologicalReaction direction="left-to-right" evidence="10">
        <dbReference type="Rhea" id="RHEA:36404"/>
    </physiologicalReaction>
</comment>
<dbReference type="EMBL" id="CAKKLH010000323">
    <property type="protein sequence ID" value="CAH0112165.1"/>
    <property type="molecule type" value="Genomic_DNA"/>
</dbReference>
<proteinExistence type="inferred from homology"/>
<comment type="similarity">
    <text evidence="3">Belongs to the AB hydrolase superfamily. LDAH family.</text>
</comment>
<sequence>MEEGYVEINSVPTRVITMGGWINKDRTVSKKHLIIVIPGNPGLIGYYEHFVRSLYDELLGEYVIWGLGHAGHDFPTNVILPSVNDKPELFTLDGQVNHKIDFIDTYVPADVNLHFIGHSIGAKICVELVKRYRDTHNAAAYLLFPTLERMAQTPSGRKLWPILGPLRKVVVFAASLLHRLPESWLTPIVEWAMRSKGSHLAIESSTSSSSAPSAAHVNVRTTMKLLHPQALERSLFMAHDELKVVGELNANDIRLHSDRLVLYFGTKDHWCPLEYCQNLQRQIPEARAIVCPHGFEHAFVLRSSQQMATIVSEWIKDLSSKTLM</sequence>
<dbReference type="InterPro" id="IPR029058">
    <property type="entry name" value="AB_hydrolase_fold"/>
</dbReference>
<evidence type="ECO:0000256" key="10">
    <source>
        <dbReference type="ARBA" id="ARBA00049527"/>
    </source>
</evidence>
<dbReference type="InterPro" id="IPR019363">
    <property type="entry name" value="LDAH"/>
</dbReference>
<dbReference type="GO" id="GO:0019915">
    <property type="term" value="P:lipid storage"/>
    <property type="evidence" value="ECO:0007669"/>
    <property type="project" value="InterPro"/>
</dbReference>
<dbReference type="Pfam" id="PF10230">
    <property type="entry name" value="LIDHydrolase"/>
    <property type="match status" value="1"/>
</dbReference>
<evidence type="ECO:0000256" key="5">
    <source>
        <dbReference type="ARBA" id="ARBA00022677"/>
    </source>
</evidence>
<name>A0A8J2S058_9CRUS</name>
<keyword evidence="6" id="KW-0378">Hydrolase</keyword>
<dbReference type="OrthoDB" id="448051at2759"/>
<evidence type="ECO:0000256" key="6">
    <source>
        <dbReference type="ARBA" id="ARBA00022801"/>
    </source>
</evidence>
<evidence type="ECO:0000256" key="4">
    <source>
        <dbReference type="ARBA" id="ARBA00019242"/>
    </source>
</evidence>
<evidence type="ECO:0000256" key="8">
    <source>
        <dbReference type="ARBA" id="ARBA00031924"/>
    </source>
</evidence>
<evidence type="ECO:0000313" key="11">
    <source>
        <dbReference type="EMBL" id="CAH0112165.1"/>
    </source>
</evidence>
<evidence type="ECO:0000256" key="9">
    <source>
        <dbReference type="ARBA" id="ARBA00039150"/>
    </source>
</evidence>
<comment type="subcellular location">
    <subcellularLocation>
        <location evidence="1">Endoplasmic reticulum</location>
    </subcellularLocation>
    <subcellularLocation>
        <location evidence="2">Lipid droplet</location>
    </subcellularLocation>
</comment>
<evidence type="ECO:0000313" key="12">
    <source>
        <dbReference type="Proteomes" id="UP000789390"/>
    </source>
</evidence>
<dbReference type="SUPFAM" id="SSF53474">
    <property type="entry name" value="alpha/beta-Hydrolases"/>
    <property type="match status" value="1"/>
</dbReference>
<comment type="caution">
    <text evidence="11">The sequence shown here is derived from an EMBL/GenBank/DDBJ whole genome shotgun (WGS) entry which is preliminary data.</text>
</comment>
<dbReference type="GO" id="GO:0004771">
    <property type="term" value="F:sterol ester esterase activity"/>
    <property type="evidence" value="ECO:0007669"/>
    <property type="project" value="UniProtKB-EC"/>
</dbReference>
<evidence type="ECO:0000256" key="2">
    <source>
        <dbReference type="ARBA" id="ARBA00004502"/>
    </source>
</evidence>
<accession>A0A8J2S058</accession>
<keyword evidence="7" id="KW-0256">Endoplasmic reticulum</keyword>
<organism evidence="11 12">
    <name type="scientific">Daphnia galeata</name>
    <dbReference type="NCBI Taxonomy" id="27404"/>
    <lineage>
        <taxon>Eukaryota</taxon>
        <taxon>Metazoa</taxon>
        <taxon>Ecdysozoa</taxon>
        <taxon>Arthropoda</taxon>
        <taxon>Crustacea</taxon>
        <taxon>Branchiopoda</taxon>
        <taxon>Diplostraca</taxon>
        <taxon>Cladocera</taxon>
        <taxon>Anomopoda</taxon>
        <taxon>Daphniidae</taxon>
        <taxon>Daphnia</taxon>
    </lineage>
</organism>
<protein>
    <recommendedName>
        <fullName evidence="4">Lipid droplet-associated hydrolase</fullName>
        <ecNumber evidence="9">3.1.1.13</ecNumber>
    </recommendedName>
    <alternativeName>
        <fullName evidence="8">Lipid droplet-associated serine hydrolase</fullName>
    </alternativeName>
</protein>
<dbReference type="EC" id="3.1.1.13" evidence="9"/>
<dbReference type="PANTHER" id="PTHR13390:SF0">
    <property type="entry name" value="LIPID DROPLET-ASSOCIATED HYDROLASE"/>
    <property type="match status" value="1"/>
</dbReference>
<reference evidence="11" key="1">
    <citation type="submission" date="2021-11" db="EMBL/GenBank/DDBJ databases">
        <authorList>
            <person name="Schell T."/>
        </authorList>
    </citation>
    <scope>NUCLEOTIDE SEQUENCE</scope>
    <source>
        <strain evidence="11">M5</strain>
    </source>
</reference>
<keyword evidence="12" id="KW-1185">Reference proteome</keyword>
<dbReference type="Gene3D" id="3.40.50.1820">
    <property type="entry name" value="alpha/beta hydrolase"/>
    <property type="match status" value="1"/>
</dbReference>
<evidence type="ECO:0000256" key="1">
    <source>
        <dbReference type="ARBA" id="ARBA00004240"/>
    </source>
</evidence>
<dbReference type="GO" id="GO:0005783">
    <property type="term" value="C:endoplasmic reticulum"/>
    <property type="evidence" value="ECO:0007669"/>
    <property type="project" value="UniProtKB-SubCell"/>
</dbReference>
<dbReference type="GO" id="GO:0034389">
    <property type="term" value="P:lipid droplet organization"/>
    <property type="evidence" value="ECO:0007669"/>
    <property type="project" value="UniProtKB-ARBA"/>
</dbReference>
<dbReference type="AlphaFoldDB" id="A0A8J2S058"/>
<evidence type="ECO:0000256" key="7">
    <source>
        <dbReference type="ARBA" id="ARBA00022824"/>
    </source>
</evidence>